<protein>
    <submittedName>
        <fullName evidence="2">Uncharacterized protein</fullName>
    </submittedName>
</protein>
<evidence type="ECO:0000313" key="1">
    <source>
        <dbReference type="EMBL" id="EKO16397.1"/>
    </source>
</evidence>
<sequence>KYFVVQEKEKTKVIYIYEFRHNSVLSLNQIAWRRNISGSKKIWIFMEFFVLNSFCNE</sequence>
<name>A0A0E2B6W4_9LEPT</name>
<dbReference type="Proteomes" id="UP000006253">
    <property type="component" value="Unassembled WGS sequence"/>
</dbReference>
<gene>
    <name evidence="2" type="ORF">LEP1GSC081_1098</name>
    <name evidence="1" type="ORF">LEP1GSC081_1374</name>
</gene>
<evidence type="ECO:0000313" key="2">
    <source>
        <dbReference type="EMBL" id="EKO17080.1"/>
    </source>
</evidence>
<dbReference type="AlphaFoldDB" id="A0A0E2B6W4"/>
<comment type="caution">
    <text evidence="2">The sequence shown here is derived from an EMBL/GenBank/DDBJ whole genome shotgun (WGS) entry which is preliminary data.</text>
</comment>
<proteinExistence type="predicted"/>
<accession>A0A0E2B6W4</accession>
<evidence type="ECO:0000313" key="3">
    <source>
        <dbReference type="Proteomes" id="UP000006253"/>
    </source>
</evidence>
<organism evidence="2 3">
    <name type="scientific">Leptospira kirschneri str. H1</name>
    <dbReference type="NCBI Taxonomy" id="1049966"/>
    <lineage>
        <taxon>Bacteria</taxon>
        <taxon>Pseudomonadati</taxon>
        <taxon>Spirochaetota</taxon>
        <taxon>Spirochaetia</taxon>
        <taxon>Leptospirales</taxon>
        <taxon>Leptospiraceae</taxon>
        <taxon>Leptospira</taxon>
    </lineage>
</organism>
<reference evidence="2 3" key="1">
    <citation type="submission" date="2012-10" db="EMBL/GenBank/DDBJ databases">
        <authorList>
            <person name="Harkins D.M."/>
            <person name="Durkin A.S."/>
            <person name="Brinkac L.M."/>
            <person name="Selengut J.D."/>
            <person name="Sanka R."/>
            <person name="DePew J."/>
            <person name="Purushe J."/>
            <person name="Peacock S.J."/>
            <person name="Thaipadungpanit J."/>
            <person name="Wuthiekanun V.W."/>
            <person name="Day N.P."/>
            <person name="Vinetz J.M."/>
            <person name="Sutton G.G."/>
            <person name="Nelson W.C."/>
            <person name="Fouts D.E."/>
        </authorList>
    </citation>
    <scope>NUCLEOTIDE SEQUENCE [LARGE SCALE GENOMIC DNA]</scope>
    <source>
        <strain evidence="2 3">H1</strain>
    </source>
</reference>
<feature type="non-terminal residue" evidence="2">
    <location>
        <position position="1"/>
    </location>
</feature>
<dbReference type="EMBL" id="AHMY02000014">
    <property type="protein sequence ID" value="EKO17080.1"/>
    <property type="molecule type" value="Genomic_DNA"/>
</dbReference>
<dbReference type="EMBL" id="AHMY02000026">
    <property type="protein sequence ID" value="EKO16397.1"/>
    <property type="molecule type" value="Genomic_DNA"/>
</dbReference>